<dbReference type="PANTHER" id="PTHR11012:SF12">
    <property type="entry name" value="CHK KINASE-LIKE DOMAIN-CONTAINING PROTEIN-RELATED"/>
    <property type="match status" value="1"/>
</dbReference>
<dbReference type="InterPro" id="IPR015897">
    <property type="entry name" value="CHK_kinase-like"/>
</dbReference>
<evidence type="ECO:0000259" key="1">
    <source>
        <dbReference type="SMART" id="SM00587"/>
    </source>
</evidence>
<organism evidence="2">
    <name type="scientific">Anopheles atroparvus</name>
    <name type="common">European mosquito</name>
    <dbReference type="NCBI Taxonomy" id="41427"/>
    <lineage>
        <taxon>Eukaryota</taxon>
        <taxon>Metazoa</taxon>
        <taxon>Ecdysozoa</taxon>
        <taxon>Arthropoda</taxon>
        <taxon>Hexapoda</taxon>
        <taxon>Insecta</taxon>
        <taxon>Pterygota</taxon>
        <taxon>Neoptera</taxon>
        <taxon>Endopterygota</taxon>
        <taxon>Diptera</taxon>
        <taxon>Nematocera</taxon>
        <taxon>Culicoidea</taxon>
        <taxon>Culicidae</taxon>
        <taxon>Anophelinae</taxon>
        <taxon>Anopheles</taxon>
    </lineage>
</organism>
<reference evidence="2" key="1">
    <citation type="submission" date="2022-08" db="UniProtKB">
        <authorList>
            <consortium name="EnsemblMetazoa"/>
        </authorList>
    </citation>
    <scope>IDENTIFICATION</scope>
    <source>
        <strain evidence="2">EBRO</strain>
    </source>
</reference>
<name>A0A182JKZ6_ANOAO</name>
<dbReference type="EnsemblMetazoa" id="AATE020029-RA">
    <property type="protein sequence ID" value="AATE020029-PA.1"/>
    <property type="gene ID" value="AATE020029"/>
</dbReference>
<protein>
    <submittedName>
        <fullName evidence="2">CHK domain-containing protein</fullName>
    </submittedName>
</protein>
<evidence type="ECO:0000313" key="2">
    <source>
        <dbReference type="EnsemblMetazoa" id="AATE020029-PA.1"/>
    </source>
</evidence>
<sequence>MSSSKKDPSRWLSGQLFQKALVQHTADRGLEVEDVHLALHGNAAQQYASTIYRATVSYRSRGKTESIKLIVKLMTSKVNSVADESSFDTELSVYRDVLPKMQATQGETDDNRFSPKLIYAANEPQPHIILEDLMSRQYEHHNELLGTEDSKAVLIKLARFHATSYSLGYTVKDRAAVNNGLFQQKPSEGVKFMLENFSIFAEELSRWDGYGKYAERLRNMQPRFIERGIQIYEGTKAGFSTNLLNHGDFHFNNMLFQFDNDQRVANVIFYDYQLSCWTTPAVDLLYFFYLVCNRETRETKRNELVQLYHQEFTSTLARLGFMGNGPSLLDINCDLLRAGFLEVAIAVCFIPFLFADYNQAINVYSNEEDARAYRRKLYNHEEYRALIKPLLTSFLHKGFLD</sequence>
<dbReference type="STRING" id="41427.A0A182JKZ6"/>
<dbReference type="SUPFAM" id="SSF56112">
    <property type="entry name" value="Protein kinase-like (PK-like)"/>
    <property type="match status" value="1"/>
</dbReference>
<accession>A0A182JKZ6</accession>
<dbReference type="AlphaFoldDB" id="A0A182JKZ6"/>
<proteinExistence type="predicted"/>
<feature type="domain" description="CHK kinase-like" evidence="1">
    <location>
        <begin position="128"/>
        <end position="318"/>
    </location>
</feature>
<dbReference type="VEuPathDB" id="VectorBase:AATE020029"/>
<dbReference type="InterPro" id="IPR004119">
    <property type="entry name" value="EcKL"/>
</dbReference>
<dbReference type="PANTHER" id="PTHR11012">
    <property type="entry name" value="PROTEIN KINASE-LIKE DOMAIN-CONTAINING"/>
    <property type="match status" value="1"/>
</dbReference>
<dbReference type="Pfam" id="PF02958">
    <property type="entry name" value="EcKL"/>
    <property type="match status" value="1"/>
</dbReference>
<dbReference type="Gene3D" id="3.90.1200.10">
    <property type="match status" value="1"/>
</dbReference>
<dbReference type="InterPro" id="IPR011009">
    <property type="entry name" value="Kinase-like_dom_sf"/>
</dbReference>
<dbReference type="SMART" id="SM00587">
    <property type="entry name" value="CHK"/>
    <property type="match status" value="1"/>
</dbReference>